<dbReference type="Pfam" id="PF01019">
    <property type="entry name" value="G_glu_transpept"/>
    <property type="match status" value="2"/>
</dbReference>
<protein>
    <submittedName>
        <fullName evidence="6">Gamma-glutamyltransferase 1 Threonine peptidase. MEROPS family T03</fullName>
    </submittedName>
</protein>
<evidence type="ECO:0000256" key="2">
    <source>
        <dbReference type="ARBA" id="ARBA00001089"/>
    </source>
</evidence>
<comment type="catalytic activity">
    <reaction evidence="3">
        <text>an N-terminal (5-L-glutamyl)-[peptide] + an alpha-amino acid = 5-L-glutamyl amino acid + an N-terminal L-alpha-aminoacyl-[peptide]</text>
        <dbReference type="Rhea" id="RHEA:23904"/>
        <dbReference type="Rhea" id="RHEA-COMP:9780"/>
        <dbReference type="Rhea" id="RHEA-COMP:9795"/>
        <dbReference type="ChEBI" id="CHEBI:77644"/>
        <dbReference type="ChEBI" id="CHEBI:78597"/>
        <dbReference type="ChEBI" id="CHEBI:78599"/>
        <dbReference type="ChEBI" id="CHEBI:78608"/>
        <dbReference type="EC" id="2.3.2.2"/>
    </reaction>
</comment>
<evidence type="ECO:0000256" key="1">
    <source>
        <dbReference type="ARBA" id="ARBA00001049"/>
    </source>
</evidence>
<keyword evidence="6" id="KW-0808">Transferase</keyword>
<dbReference type="InterPro" id="IPR029055">
    <property type="entry name" value="Ntn_hydrolases_N"/>
</dbReference>
<dbReference type="InterPro" id="IPR043137">
    <property type="entry name" value="GGT_ssub_C"/>
</dbReference>
<name>A0A1M6ZK25_9HYPH</name>
<keyword evidence="7" id="KW-1185">Reference proteome</keyword>
<dbReference type="InterPro" id="IPR000101">
    <property type="entry name" value="GGT_peptidase"/>
</dbReference>
<dbReference type="GO" id="GO:0103068">
    <property type="term" value="F:leukotriene C4 gamma-glutamyl transferase activity"/>
    <property type="evidence" value="ECO:0007669"/>
    <property type="project" value="UniProtKB-EC"/>
</dbReference>
<evidence type="ECO:0000313" key="6">
    <source>
        <dbReference type="EMBL" id="SHL30699.1"/>
    </source>
</evidence>
<dbReference type="EMBL" id="FRBW01000001">
    <property type="protein sequence ID" value="SHL30699.1"/>
    <property type="molecule type" value="Genomic_DNA"/>
</dbReference>
<dbReference type="SUPFAM" id="SSF56235">
    <property type="entry name" value="N-terminal nucleophile aminohydrolases (Ntn hydrolases)"/>
    <property type="match status" value="1"/>
</dbReference>
<dbReference type="PANTHER" id="PTHR11686:SF9">
    <property type="entry name" value="RE13973P"/>
    <property type="match status" value="1"/>
</dbReference>
<organism evidence="6 7">
    <name type="scientific">Roseibium suaedae</name>
    <dbReference type="NCBI Taxonomy" id="735517"/>
    <lineage>
        <taxon>Bacteria</taxon>
        <taxon>Pseudomonadati</taxon>
        <taxon>Pseudomonadota</taxon>
        <taxon>Alphaproteobacteria</taxon>
        <taxon>Hyphomicrobiales</taxon>
        <taxon>Stappiaceae</taxon>
        <taxon>Roseibium</taxon>
    </lineage>
</organism>
<evidence type="ECO:0000256" key="3">
    <source>
        <dbReference type="ARBA" id="ARBA00047417"/>
    </source>
</evidence>
<dbReference type="AlphaFoldDB" id="A0A1M6ZK25"/>
<dbReference type="STRING" id="735517.SAMN05444272_0263"/>
<dbReference type="GO" id="GO:0005886">
    <property type="term" value="C:plasma membrane"/>
    <property type="evidence" value="ECO:0007669"/>
    <property type="project" value="TreeGrafter"/>
</dbReference>
<accession>A0A1M6ZK25</accession>
<dbReference type="Proteomes" id="UP000186002">
    <property type="component" value="Unassembled WGS sequence"/>
</dbReference>
<gene>
    <name evidence="6" type="ORF">SAMN05444272_0263</name>
</gene>
<dbReference type="PANTHER" id="PTHR11686">
    <property type="entry name" value="GAMMA GLUTAMYL TRANSPEPTIDASE"/>
    <property type="match status" value="1"/>
</dbReference>
<reference evidence="6 7" key="1">
    <citation type="submission" date="2016-11" db="EMBL/GenBank/DDBJ databases">
        <authorList>
            <person name="Jaros S."/>
            <person name="Januszkiewicz K."/>
            <person name="Wedrychowicz H."/>
        </authorList>
    </citation>
    <scope>NUCLEOTIDE SEQUENCE [LARGE SCALE GENOMIC DNA]</scope>
    <source>
        <strain evidence="6 7">DSM 22153</strain>
    </source>
</reference>
<dbReference type="GO" id="GO:0036374">
    <property type="term" value="F:glutathione hydrolase activity"/>
    <property type="evidence" value="ECO:0007669"/>
    <property type="project" value="UniProtKB-EC"/>
</dbReference>
<proteinExistence type="predicted"/>
<feature type="binding site" evidence="5">
    <location>
        <position position="428"/>
    </location>
    <ligand>
        <name>L-glutamate</name>
        <dbReference type="ChEBI" id="CHEBI:29985"/>
    </ligand>
</feature>
<dbReference type="Gene3D" id="3.60.20.40">
    <property type="match status" value="1"/>
</dbReference>
<dbReference type="OrthoDB" id="9781342at2"/>
<evidence type="ECO:0000313" key="7">
    <source>
        <dbReference type="Proteomes" id="UP000186002"/>
    </source>
</evidence>
<comment type="catalytic activity">
    <reaction evidence="1">
        <text>an S-substituted glutathione + H2O = an S-substituted L-cysteinylglycine + L-glutamate</text>
        <dbReference type="Rhea" id="RHEA:59468"/>
        <dbReference type="ChEBI" id="CHEBI:15377"/>
        <dbReference type="ChEBI" id="CHEBI:29985"/>
        <dbReference type="ChEBI" id="CHEBI:90779"/>
        <dbReference type="ChEBI" id="CHEBI:143103"/>
        <dbReference type="EC" id="3.4.19.13"/>
    </reaction>
</comment>
<evidence type="ECO:0000256" key="4">
    <source>
        <dbReference type="PIRSR" id="PIRSR600101-1"/>
    </source>
</evidence>
<feature type="active site" description="Nucleophile" evidence="4">
    <location>
        <position position="346"/>
    </location>
</feature>
<dbReference type="PRINTS" id="PR01210">
    <property type="entry name" value="GGTRANSPTASE"/>
</dbReference>
<dbReference type="GO" id="GO:0006751">
    <property type="term" value="P:glutathione catabolic process"/>
    <property type="evidence" value="ECO:0007669"/>
    <property type="project" value="InterPro"/>
</dbReference>
<evidence type="ECO:0000256" key="5">
    <source>
        <dbReference type="PIRSR" id="PIRSR600101-2"/>
    </source>
</evidence>
<sequence length="536" mass="56830">MSGGDMAEIALSGTQSVRKTVIETPYGVVAAQNGLAARAGAEVLAAGGDAVDAAVATSFAIGVVEPWMSGPTAGGAMMLWRAEEGRAYALNHGMKSPAALDPADYPLSGAGKAGDLFPWEQVVDDRNVFGATAVAIPGTVDGLGQVHAKFGKMPWADLLAPAIRHAREGLLVDWYAALIIASSTRALAVDPDAAALFLEDGQWPTISGWTALAEKRLDQSRMAATLEQIARNGARELYDGEVGAAMVADMRAKGSVMSRDDLVAYRAELMEALSFDYRDARLHAVPGLTAGPTFKTTFEALAQSRFGDAPDADTYLAYADALKAAYEKRLSTMGDENESPETPACTTHFSVVDRKGNMVAQTQTLLSIFGSRVVSPSTGLLMNNGLMWFDPVQGRPNSLGPSKRCLMNVCPVIGEKGQTRIAFGASGGRKIVSAVSQMSSFALDFDMGVEDVFHQPRIDSSGGAFIVADDKLPSAVIDALATRHEVHRTRRTVFPYAFACPAGVMRRGELNSGCTEIMSPWGDAISEADIQDTQKP</sequence>
<comment type="catalytic activity">
    <reaction evidence="2">
        <text>glutathione + H2O = L-cysteinylglycine + L-glutamate</text>
        <dbReference type="Rhea" id="RHEA:28807"/>
        <dbReference type="ChEBI" id="CHEBI:15377"/>
        <dbReference type="ChEBI" id="CHEBI:29985"/>
        <dbReference type="ChEBI" id="CHEBI:57925"/>
        <dbReference type="ChEBI" id="CHEBI:61694"/>
        <dbReference type="EC" id="3.4.19.13"/>
    </reaction>
</comment>